<dbReference type="AlphaFoldDB" id="A0A142ESF2"/>
<dbReference type="STRING" id="1727163.AO498_16520"/>
<dbReference type="Pfam" id="PF03476">
    <property type="entry name" value="MOSC_N"/>
    <property type="match status" value="1"/>
</dbReference>
<accession>A0A142ESF2</accession>
<evidence type="ECO:0000313" key="2">
    <source>
        <dbReference type="EMBL" id="AMQ58057.1"/>
    </source>
</evidence>
<dbReference type="InterPro" id="IPR011037">
    <property type="entry name" value="Pyrv_Knase-like_insert_dom_sf"/>
</dbReference>
<dbReference type="PANTHER" id="PTHR14237">
    <property type="entry name" value="MOLYBDOPTERIN COFACTOR SULFURASE MOSC"/>
    <property type="match status" value="1"/>
</dbReference>
<dbReference type="RefSeq" id="WP_236778616.1">
    <property type="nucleotide sequence ID" value="NZ_CP012836.1"/>
</dbReference>
<dbReference type="SUPFAM" id="SSF50800">
    <property type="entry name" value="PK beta-barrel domain-like"/>
    <property type="match status" value="1"/>
</dbReference>
<dbReference type="KEGG" id="alm:AO498_16520"/>
<dbReference type="GO" id="GO:0003824">
    <property type="term" value="F:catalytic activity"/>
    <property type="evidence" value="ECO:0007669"/>
    <property type="project" value="InterPro"/>
</dbReference>
<reference evidence="3" key="1">
    <citation type="submission" date="2015-09" db="EMBL/GenBank/DDBJ databases">
        <title>Complete sequence of Algoriphagus sp. M8-2.</title>
        <authorList>
            <person name="Shintani M."/>
        </authorList>
    </citation>
    <scope>NUCLEOTIDE SEQUENCE [LARGE SCALE GENOMIC DNA]</scope>
    <source>
        <strain evidence="3">M8-2</strain>
    </source>
</reference>
<dbReference type="InterPro" id="IPR005302">
    <property type="entry name" value="MoCF_Sase_C"/>
</dbReference>
<dbReference type="InterPro" id="IPR005303">
    <property type="entry name" value="MOCOS_middle"/>
</dbReference>
<protein>
    <submittedName>
        <fullName evidence="2">Oxidoreductase</fullName>
    </submittedName>
</protein>
<dbReference type="PATRIC" id="fig|1727163.4.peg.3466"/>
<dbReference type="GO" id="GO:0030170">
    <property type="term" value="F:pyridoxal phosphate binding"/>
    <property type="evidence" value="ECO:0007669"/>
    <property type="project" value="InterPro"/>
</dbReference>
<evidence type="ECO:0000259" key="1">
    <source>
        <dbReference type="PROSITE" id="PS51340"/>
    </source>
</evidence>
<dbReference type="GO" id="GO:0030151">
    <property type="term" value="F:molybdenum ion binding"/>
    <property type="evidence" value="ECO:0007669"/>
    <property type="project" value="InterPro"/>
</dbReference>
<keyword evidence="3" id="KW-1185">Reference proteome</keyword>
<feature type="domain" description="MOSC" evidence="1">
    <location>
        <begin position="128"/>
        <end position="268"/>
    </location>
</feature>
<sequence>MNFNLTLQDILIYPIKSLGGIRVQEALVQEKGFQYDRRWMLVDSQKRFVSQREFPKLALLQVGIQDDGLVVFSKVKTEYQISIPFVLADGPKVEVSIWDDQVEAQVVSEEIGAWFSEFIGFDVELVVMPETSQRKVDPRYAVNAESVSFADGMPYLIIGQSSLDDLNSRLEVPVPMDRFRPNLVFVGGQAFLEDELKKIRIGAIEFQIVKPCARCVLTTVDQTTGISGKEPLKTLASYRTIKNKVMFGQNVVALQSGTIRIGDSILPI</sequence>
<dbReference type="SUPFAM" id="SSF141673">
    <property type="entry name" value="MOSC N-terminal domain-like"/>
    <property type="match status" value="1"/>
</dbReference>
<dbReference type="Proteomes" id="UP000073816">
    <property type="component" value="Chromosome"/>
</dbReference>
<proteinExistence type="predicted"/>
<dbReference type="EMBL" id="CP012836">
    <property type="protein sequence ID" value="AMQ58057.1"/>
    <property type="molecule type" value="Genomic_DNA"/>
</dbReference>
<dbReference type="PROSITE" id="PS51340">
    <property type="entry name" value="MOSC"/>
    <property type="match status" value="1"/>
</dbReference>
<dbReference type="Pfam" id="PF03473">
    <property type="entry name" value="MOSC"/>
    <property type="match status" value="1"/>
</dbReference>
<gene>
    <name evidence="2" type="ORF">AO498_16520</name>
</gene>
<evidence type="ECO:0000313" key="3">
    <source>
        <dbReference type="Proteomes" id="UP000073816"/>
    </source>
</evidence>
<dbReference type="PANTHER" id="PTHR14237:SF19">
    <property type="entry name" value="MITOCHONDRIAL AMIDOXIME REDUCING COMPONENT 1"/>
    <property type="match status" value="1"/>
</dbReference>
<name>A0A142ESF2_9BACT</name>
<organism evidence="2 3">
    <name type="scientific">Algoriphagus sanaruensis</name>
    <dbReference type="NCBI Taxonomy" id="1727163"/>
    <lineage>
        <taxon>Bacteria</taxon>
        <taxon>Pseudomonadati</taxon>
        <taxon>Bacteroidota</taxon>
        <taxon>Cytophagia</taxon>
        <taxon>Cytophagales</taxon>
        <taxon>Cyclobacteriaceae</taxon>
        <taxon>Algoriphagus</taxon>
    </lineage>
</organism>
<reference evidence="2 3" key="2">
    <citation type="journal article" date="2016" name="Genome Announc.">
        <title>Complete Genome Sequence of Algoriphagus sp. Strain M8-2, Isolated from a Brackish Lake.</title>
        <authorList>
            <person name="Muraguchi Y."/>
            <person name="Kushimoto K."/>
            <person name="Ohtsubo Y."/>
            <person name="Suzuki T."/>
            <person name="Dohra H."/>
            <person name="Kimbara K."/>
            <person name="Shintani M."/>
        </authorList>
    </citation>
    <scope>NUCLEOTIDE SEQUENCE [LARGE SCALE GENOMIC DNA]</scope>
    <source>
        <strain evidence="2 3">M8-2</strain>
    </source>
</reference>